<gene>
    <name evidence="2" type="ORF">SAMN04487926_11838</name>
</gene>
<evidence type="ECO:0000256" key="1">
    <source>
        <dbReference type="SAM" id="Phobius"/>
    </source>
</evidence>
<dbReference type="AlphaFoldDB" id="A0A7Z7BB88"/>
<proteinExistence type="predicted"/>
<keyword evidence="1" id="KW-1133">Transmembrane helix</keyword>
<feature type="transmembrane region" description="Helical" evidence="1">
    <location>
        <begin position="194"/>
        <end position="216"/>
    </location>
</feature>
<comment type="caution">
    <text evidence="2">The sequence shown here is derived from an EMBL/GenBank/DDBJ whole genome shotgun (WGS) entry which is preliminary data.</text>
</comment>
<keyword evidence="1" id="KW-0812">Transmembrane</keyword>
<evidence type="ECO:0000313" key="3">
    <source>
        <dbReference type="Proteomes" id="UP000198900"/>
    </source>
</evidence>
<name>A0A7Z7BB88_9BURK</name>
<dbReference type="EMBL" id="FNDI01000018">
    <property type="protein sequence ID" value="SDI50222.1"/>
    <property type="molecule type" value="Genomic_DNA"/>
</dbReference>
<dbReference type="Proteomes" id="UP000198900">
    <property type="component" value="Unassembled WGS sequence"/>
</dbReference>
<sequence>MWPRRFQTFRLVRRLVDIGMPRSRESTGSVGSLAITRFLERRLLTYSAEGVTVIEKHDQVDGLSITHNGHAVERLTRSRIRLWNAGRKAIEPGDVVSTNPLKVRYPGATLLDLKVVHSTHEGIKFRSRPDGDGWLIEFDYWEGKSGVILEALHTSTRVVPTLTGSVRGLRPIKSFGRIDDGAFLSPRRQALLRWLPVLALAVFGAGIAAVVRLGLWFDPRSILGFAVVAPGELLLIAAVPRLMNNFWIPRPLRRIPRRSD</sequence>
<evidence type="ECO:0000313" key="2">
    <source>
        <dbReference type="EMBL" id="SDI50222.1"/>
    </source>
</evidence>
<organism evidence="2 3">
    <name type="scientific">Paraburkholderia steynii</name>
    <dbReference type="NCBI Taxonomy" id="1245441"/>
    <lineage>
        <taxon>Bacteria</taxon>
        <taxon>Pseudomonadati</taxon>
        <taxon>Pseudomonadota</taxon>
        <taxon>Betaproteobacteria</taxon>
        <taxon>Burkholderiales</taxon>
        <taxon>Burkholderiaceae</taxon>
        <taxon>Paraburkholderia</taxon>
    </lineage>
</organism>
<feature type="transmembrane region" description="Helical" evidence="1">
    <location>
        <begin position="222"/>
        <end position="243"/>
    </location>
</feature>
<reference evidence="2" key="1">
    <citation type="submission" date="2016-10" db="EMBL/GenBank/DDBJ databases">
        <authorList>
            <person name="Varghese N."/>
            <person name="Submissions S."/>
        </authorList>
    </citation>
    <scope>NUCLEOTIDE SEQUENCE [LARGE SCALE GENOMIC DNA]</scope>
    <source>
        <strain evidence="2">YR281</strain>
    </source>
</reference>
<protein>
    <submittedName>
        <fullName evidence="2">Uncharacterized protein</fullName>
    </submittedName>
</protein>
<keyword evidence="3" id="KW-1185">Reference proteome</keyword>
<accession>A0A7Z7BB88</accession>
<keyword evidence="1" id="KW-0472">Membrane</keyword>